<dbReference type="InterPro" id="IPR050902">
    <property type="entry name" value="ABC_Transporter_SBP"/>
</dbReference>
<dbReference type="Gene3D" id="3.40.50.1980">
    <property type="entry name" value="Nitrogenase molybdenum iron protein domain"/>
    <property type="match status" value="2"/>
</dbReference>
<gene>
    <name evidence="5" type="ORF">WKW77_02260</name>
</gene>
<reference evidence="5 6" key="1">
    <citation type="submission" date="2024-03" db="EMBL/GenBank/DDBJ databases">
        <title>Novel species of the genus Variovorax.</title>
        <authorList>
            <person name="Liu Q."/>
            <person name="Xin Y.-H."/>
        </authorList>
    </citation>
    <scope>NUCLEOTIDE SEQUENCE [LARGE SCALE GENOMIC DNA]</scope>
    <source>
        <strain evidence="5 6">KACC 18899</strain>
    </source>
</reference>
<evidence type="ECO:0000313" key="6">
    <source>
        <dbReference type="Proteomes" id="UP001365846"/>
    </source>
</evidence>
<comment type="caution">
    <text evidence="5">The sequence shown here is derived from an EMBL/GenBank/DDBJ whole genome shotgun (WGS) entry which is preliminary data.</text>
</comment>
<proteinExistence type="predicted"/>
<dbReference type="PANTHER" id="PTHR30535">
    <property type="entry name" value="VITAMIN B12-BINDING PROTEIN"/>
    <property type="match status" value="1"/>
</dbReference>
<dbReference type="InterPro" id="IPR054828">
    <property type="entry name" value="Vit_B12_bind_prot"/>
</dbReference>
<dbReference type="Pfam" id="PF01497">
    <property type="entry name" value="Peripla_BP_2"/>
    <property type="match status" value="1"/>
</dbReference>
<sequence>MNLLARLSLAAALAVFAVAAQAIVVTDERGVSVDLPRPPQRIVTVLPSLTESVCTLGACNRLVGVDRYSNWPASVRTLPQVGGGIDPNVEAIVALKPDVVLLAKSSRVTERLEGLGLKVLVLEPKNHADVRRVLDAVARVIGSDDAPRVWRDIDASVSAAAQSLPAGVRNTRVYFEVNSAPYAASASSFIGETLSRLGAKNIVPGSMGPFPKLNPEFVVRADPDLIMVGERSAQGLEQRPGWSRIKAVRDGRICRFTADESDVLVRPGPRMGEAARLMAQCLISPPASPTSCGSDLPSSGAHPADRQSRFRGCPGLDSERR</sequence>
<dbReference type="PROSITE" id="PS50983">
    <property type="entry name" value="FE_B12_PBP"/>
    <property type="match status" value="1"/>
</dbReference>
<dbReference type="RefSeq" id="WP_340355189.1">
    <property type="nucleotide sequence ID" value="NZ_JBBKZU010000001.1"/>
</dbReference>
<dbReference type="NCBIfam" id="NF038402">
    <property type="entry name" value="TroA_like"/>
    <property type="match status" value="1"/>
</dbReference>
<dbReference type="SUPFAM" id="SSF53807">
    <property type="entry name" value="Helical backbone' metal receptor"/>
    <property type="match status" value="1"/>
</dbReference>
<keyword evidence="1 3" id="KW-0732">Signal</keyword>
<protein>
    <submittedName>
        <fullName evidence="5">Helical backbone metal receptor</fullName>
    </submittedName>
</protein>
<name>A0ABU8V8B1_9BURK</name>
<dbReference type="InterPro" id="IPR002491">
    <property type="entry name" value="ABC_transptr_periplasmic_BD"/>
</dbReference>
<accession>A0ABU8V8B1</accession>
<evidence type="ECO:0000259" key="4">
    <source>
        <dbReference type="PROSITE" id="PS50983"/>
    </source>
</evidence>
<feature type="region of interest" description="Disordered" evidence="2">
    <location>
        <begin position="288"/>
        <end position="321"/>
    </location>
</feature>
<dbReference type="EMBL" id="JBBKZU010000001">
    <property type="protein sequence ID" value="MEJ8809873.1"/>
    <property type="molecule type" value="Genomic_DNA"/>
</dbReference>
<feature type="signal peptide" evidence="3">
    <location>
        <begin position="1"/>
        <end position="22"/>
    </location>
</feature>
<organism evidence="5 6">
    <name type="scientific">Variovorax ureilyticus</name>
    <dbReference type="NCBI Taxonomy" id="1836198"/>
    <lineage>
        <taxon>Bacteria</taxon>
        <taxon>Pseudomonadati</taxon>
        <taxon>Pseudomonadota</taxon>
        <taxon>Betaproteobacteria</taxon>
        <taxon>Burkholderiales</taxon>
        <taxon>Comamonadaceae</taxon>
        <taxon>Variovorax</taxon>
    </lineage>
</organism>
<keyword evidence="5" id="KW-0675">Receptor</keyword>
<evidence type="ECO:0000256" key="1">
    <source>
        <dbReference type="ARBA" id="ARBA00022729"/>
    </source>
</evidence>
<keyword evidence="6" id="KW-1185">Reference proteome</keyword>
<dbReference type="Proteomes" id="UP001365846">
    <property type="component" value="Unassembled WGS sequence"/>
</dbReference>
<feature type="chain" id="PRO_5045923267" evidence="3">
    <location>
        <begin position="23"/>
        <end position="321"/>
    </location>
</feature>
<evidence type="ECO:0000256" key="2">
    <source>
        <dbReference type="SAM" id="MobiDB-lite"/>
    </source>
</evidence>
<evidence type="ECO:0000313" key="5">
    <source>
        <dbReference type="EMBL" id="MEJ8809873.1"/>
    </source>
</evidence>
<evidence type="ECO:0000256" key="3">
    <source>
        <dbReference type="SAM" id="SignalP"/>
    </source>
</evidence>
<dbReference type="PANTHER" id="PTHR30535:SF34">
    <property type="entry name" value="MOLYBDATE-BINDING PROTEIN MOLA"/>
    <property type="match status" value="1"/>
</dbReference>
<feature type="domain" description="Fe/B12 periplasmic-binding" evidence="4">
    <location>
        <begin position="41"/>
        <end position="286"/>
    </location>
</feature>